<dbReference type="GO" id="GO:0005524">
    <property type="term" value="F:ATP binding"/>
    <property type="evidence" value="ECO:0007669"/>
    <property type="project" value="UniProtKB-KW"/>
</dbReference>
<feature type="compositionally biased region" description="Low complexity" evidence="1">
    <location>
        <begin position="82"/>
        <end position="111"/>
    </location>
</feature>
<dbReference type="Proteomes" id="UP000216454">
    <property type="component" value="Unassembled WGS sequence"/>
</dbReference>
<comment type="caution">
    <text evidence="3">The sequence shown here is derived from an EMBL/GenBank/DDBJ whole genome shotgun (WGS) entry which is preliminary data.</text>
</comment>
<evidence type="ECO:0000259" key="2">
    <source>
        <dbReference type="Pfam" id="PF09949"/>
    </source>
</evidence>
<feature type="compositionally biased region" description="Basic residues" evidence="1">
    <location>
        <begin position="1"/>
        <end position="14"/>
    </location>
</feature>
<evidence type="ECO:0000313" key="4">
    <source>
        <dbReference type="Proteomes" id="UP000216454"/>
    </source>
</evidence>
<feature type="region of interest" description="Disordered" evidence="1">
    <location>
        <begin position="1"/>
        <end position="114"/>
    </location>
</feature>
<reference evidence="3 4" key="1">
    <citation type="journal article" date="2017" name="BMC Genomics">
        <title>Comparative genomic and phylogenomic analyses of the Bifidobacteriaceae family.</title>
        <authorList>
            <person name="Lugli G.A."/>
            <person name="Milani C."/>
            <person name="Turroni F."/>
            <person name="Duranti S."/>
            <person name="Mancabelli L."/>
            <person name="Mangifesta M."/>
            <person name="Ferrario C."/>
            <person name="Modesto M."/>
            <person name="Mattarelli P."/>
            <person name="Jiri K."/>
            <person name="van Sinderen D."/>
            <person name="Ventura M."/>
        </authorList>
    </citation>
    <scope>NUCLEOTIDE SEQUENCE [LARGE SCALE GENOMIC DNA]</scope>
    <source>
        <strain evidence="3 4">DSM 24744</strain>
    </source>
</reference>
<protein>
    <submittedName>
        <fullName evidence="3">ABC transporter ATP-binding protein</fullName>
    </submittedName>
</protein>
<dbReference type="GO" id="GO:0008195">
    <property type="term" value="F:phosphatidate phosphatase activity"/>
    <property type="evidence" value="ECO:0007669"/>
    <property type="project" value="InterPro"/>
</dbReference>
<dbReference type="InterPro" id="IPR052935">
    <property type="entry name" value="Mg2+_PAP"/>
</dbReference>
<dbReference type="PANTHER" id="PTHR28208:SF3">
    <property type="entry name" value="PHOSPHATIDATE PHOSPHATASE APP1"/>
    <property type="match status" value="1"/>
</dbReference>
<organism evidence="3 4">
    <name type="scientific">Pseudoscardovia suis</name>
    <dbReference type="NCBI Taxonomy" id="987063"/>
    <lineage>
        <taxon>Bacteria</taxon>
        <taxon>Bacillati</taxon>
        <taxon>Actinomycetota</taxon>
        <taxon>Actinomycetes</taxon>
        <taxon>Bifidobacteriales</taxon>
        <taxon>Bifidobacteriaceae</taxon>
        <taxon>Pseudoscardovia</taxon>
    </lineage>
</organism>
<dbReference type="EMBL" id="MWWQ01000016">
    <property type="protein sequence ID" value="OZG49307.1"/>
    <property type="molecule type" value="Genomic_DNA"/>
</dbReference>
<dbReference type="AlphaFoldDB" id="A0A261ER19"/>
<dbReference type="PANTHER" id="PTHR28208">
    <property type="entry name" value="PHOSPHATIDATE PHOSPHATASE APP1"/>
    <property type="match status" value="1"/>
</dbReference>
<dbReference type="InterPro" id="IPR019236">
    <property type="entry name" value="APP1_cat"/>
</dbReference>
<keyword evidence="4" id="KW-1185">Reference proteome</keyword>
<proteinExistence type="predicted"/>
<accession>A0A261ER19</accession>
<evidence type="ECO:0000313" key="3">
    <source>
        <dbReference type="EMBL" id="OZG49307.1"/>
    </source>
</evidence>
<name>A0A261ER19_9BIFI</name>
<keyword evidence="3" id="KW-0067">ATP-binding</keyword>
<feature type="domain" description="Phosphatidate phosphatase APP1 catalytic" evidence="2">
    <location>
        <begin position="319"/>
        <end position="470"/>
    </location>
</feature>
<evidence type="ECO:0000256" key="1">
    <source>
        <dbReference type="SAM" id="MobiDB-lite"/>
    </source>
</evidence>
<gene>
    <name evidence="3" type="ORF">PSSU_1565</name>
</gene>
<keyword evidence="3" id="KW-0547">Nucleotide-binding</keyword>
<dbReference type="Pfam" id="PF09949">
    <property type="entry name" value="APP1_cat"/>
    <property type="match status" value="1"/>
</dbReference>
<sequence>MTRLGRFHRKRPHKGFSLQPDSETLAKIPKAEELARKLAGASLHSDDSKTGVSHAAGSSDIAAPDAALGGGKGAPVKGMPGSSASEAPDAAVADAERGQANAAADAAQAAESPTMELPMTKAQDGSIVDLMPDTPILARRVETLFDNVSDEESIENKPTPVQLARRAATFGFGLWTRISAREARRMGWIPRVEPYVGYGTTVFSRLICRTTYAPQGQERRPVHAGIRQAFMVPAGHVRVAVSIDGVPVLAVQIGSSEAFDHLDPSLVRSSASIASDSQGYLDLLIQRRLKPGVHDVEYMVGNRNAVHSQLMVIPTNASVGIISDVDDTIMITDVPRLWSAVFNMLFRSPYRRRAVPGMPDFYQKMREALPGAPFFYLSTSPWNVESSIRHLIRANGYPQGPLLLRDFDPRPKTFVPTGVQHKLEFADQLMSDFPNMRFILLGDDGQSDPTTYATIAKKYPGRVAAIGLRQVRRRGCIDSAQAMPQVDVPVFYGTTGDVLARAMMPFIYTLAQEWKR</sequence>